<evidence type="ECO:0000313" key="3">
    <source>
        <dbReference type="EMBL" id="CDJ57998.1"/>
    </source>
</evidence>
<dbReference type="OrthoDB" id="353264at2759"/>
<accession>U6M4J4</accession>
<protein>
    <recommendedName>
        <fullName evidence="5">Transmembrane protein</fullName>
    </recommendedName>
</protein>
<feature type="compositionally biased region" description="Basic and acidic residues" evidence="1">
    <location>
        <begin position="339"/>
        <end position="357"/>
    </location>
</feature>
<feature type="region of interest" description="Disordered" evidence="1">
    <location>
        <begin position="80"/>
        <end position="313"/>
    </location>
</feature>
<keyword evidence="4" id="KW-1185">Reference proteome</keyword>
<keyword evidence="2" id="KW-0812">Transmembrane</keyword>
<keyword evidence="2" id="KW-0472">Membrane</keyword>
<sequence>MIKQQPELVRIEEGEVRFLQAAVYDSRKNSRTAERSMRTQGALHWIRAASIALAVSFLIISCIRRAIDQQPVQNGARRRLAGLQGNGGDDGLCSGLPPSHQPERAESIHSHQDEHGVPMETGGEGQEREGESLLEAAGKEGEKQRVEPLGGATVEERKLQQQGESMGETAAGEAEQQHGESIDEAERGEIQKKQDEPMEVGGSSEDSQDERRETSVSTPTPDEVEKGAMSPKYPESPATGEPAPGPSRVSGKRKAKTKHLEPPRPILPPPEEEEEYVARTVPRAPKAPRYPRLSREEDPDEDEVPTYRWPTGLLYDIDPSKLTAGMTHQTGVAGIKPEAQTKPDSRKRQPKTNDPKKQSVKLKTLTSILEKSVQTADEVFSSGGEENTTSARWLVGEVVQALTVQVDVAREEAQTTSSELEVEELCALADAAMLAAQEWVLSHGGPTEESQPVQRGRHHEEQRSKVAVRMLVLALADQRIRRQSVLFREAVSDQARGELMKFEAMAKPLIASTGSMRENLRSEKQHAAARMLDALLDAVKESTAEATALLSSYSILGAALKLPSPAEIVRELLDNLGTATFRVKTWLTQLAYGADSNAQKAVQKEIMVCRRLLKEARLLLQKGGLKMRQLQRLANAAFTLQDSLDLLRAVLESTRL</sequence>
<name>U6M4J4_EIMMA</name>
<feature type="transmembrane region" description="Helical" evidence="2">
    <location>
        <begin position="45"/>
        <end position="67"/>
    </location>
</feature>
<evidence type="ECO:0000256" key="1">
    <source>
        <dbReference type="SAM" id="MobiDB-lite"/>
    </source>
</evidence>
<dbReference type="EMBL" id="HG719439">
    <property type="protein sequence ID" value="CDJ57998.1"/>
    <property type="molecule type" value="Genomic_DNA"/>
</dbReference>
<proteinExistence type="predicted"/>
<evidence type="ECO:0000313" key="4">
    <source>
        <dbReference type="Proteomes" id="UP000030763"/>
    </source>
</evidence>
<evidence type="ECO:0008006" key="5">
    <source>
        <dbReference type="Google" id="ProtNLM"/>
    </source>
</evidence>
<gene>
    <name evidence="3" type="ORF">EMWEY_00013100</name>
</gene>
<dbReference type="VEuPathDB" id="ToxoDB:EMWEY_00013100"/>
<feature type="region of interest" description="Disordered" evidence="1">
    <location>
        <begin position="331"/>
        <end position="360"/>
    </location>
</feature>
<feature type="compositionally biased region" description="Basic and acidic residues" evidence="1">
    <location>
        <begin position="175"/>
        <end position="196"/>
    </location>
</feature>
<dbReference type="AlphaFoldDB" id="U6M4J4"/>
<dbReference type="RefSeq" id="XP_013334646.1">
    <property type="nucleotide sequence ID" value="XM_013479192.1"/>
</dbReference>
<organism evidence="3 4">
    <name type="scientific">Eimeria maxima</name>
    <name type="common">Coccidian parasite</name>
    <dbReference type="NCBI Taxonomy" id="5804"/>
    <lineage>
        <taxon>Eukaryota</taxon>
        <taxon>Sar</taxon>
        <taxon>Alveolata</taxon>
        <taxon>Apicomplexa</taxon>
        <taxon>Conoidasida</taxon>
        <taxon>Coccidia</taxon>
        <taxon>Eucoccidiorida</taxon>
        <taxon>Eimeriorina</taxon>
        <taxon>Eimeriidae</taxon>
        <taxon>Eimeria</taxon>
    </lineage>
</organism>
<dbReference type="OMA" id="YRWPTGL"/>
<reference evidence="3" key="2">
    <citation type="submission" date="2013-10" db="EMBL/GenBank/DDBJ databases">
        <authorList>
            <person name="Aslett M."/>
        </authorList>
    </citation>
    <scope>NUCLEOTIDE SEQUENCE [LARGE SCALE GENOMIC DNA]</scope>
    <source>
        <strain evidence="3">Weybridge</strain>
    </source>
</reference>
<feature type="compositionally biased region" description="Basic and acidic residues" evidence="1">
    <location>
        <begin position="101"/>
        <end position="117"/>
    </location>
</feature>
<keyword evidence="2" id="KW-1133">Transmembrane helix</keyword>
<reference evidence="3" key="1">
    <citation type="submission" date="2013-10" db="EMBL/GenBank/DDBJ databases">
        <title>Genomic analysis of the causative agents of coccidiosis in chickens.</title>
        <authorList>
            <person name="Reid A.J."/>
            <person name="Blake D."/>
            <person name="Billington K."/>
            <person name="Browne H."/>
            <person name="Dunn M."/>
            <person name="Hung S."/>
            <person name="Kawahara F."/>
            <person name="Miranda-Saavedra D."/>
            <person name="Mourier T."/>
            <person name="Nagra H."/>
            <person name="Otto T.D."/>
            <person name="Rawlings N."/>
            <person name="Sanchez A."/>
            <person name="Sanders M."/>
            <person name="Subramaniam C."/>
            <person name="Tay Y."/>
            <person name="Dear P."/>
            <person name="Doerig C."/>
            <person name="Gruber A."/>
            <person name="Parkinson J."/>
            <person name="Shirley M."/>
            <person name="Wan K.L."/>
            <person name="Berriman M."/>
            <person name="Tomley F."/>
            <person name="Pain A."/>
        </authorList>
    </citation>
    <scope>NUCLEOTIDE SEQUENCE [LARGE SCALE GENOMIC DNA]</scope>
    <source>
        <strain evidence="3">Weybridge</strain>
    </source>
</reference>
<dbReference type="Proteomes" id="UP000030763">
    <property type="component" value="Unassembled WGS sequence"/>
</dbReference>
<evidence type="ECO:0000256" key="2">
    <source>
        <dbReference type="SAM" id="Phobius"/>
    </source>
</evidence>
<feature type="compositionally biased region" description="Basic and acidic residues" evidence="1">
    <location>
        <begin position="125"/>
        <end position="146"/>
    </location>
</feature>
<dbReference type="GeneID" id="25335296"/>